<dbReference type="EMBL" id="JAQOSO010000087">
    <property type="protein sequence ID" value="MDJ1175733.1"/>
    <property type="molecule type" value="Genomic_DNA"/>
</dbReference>
<evidence type="ECO:0000313" key="1">
    <source>
        <dbReference type="EMBL" id="MDJ1175733.1"/>
    </source>
</evidence>
<protein>
    <submittedName>
        <fullName evidence="1">Element excision factor XisI family protein</fullName>
    </submittedName>
</protein>
<dbReference type="Pfam" id="PF08869">
    <property type="entry name" value="XisI"/>
    <property type="match status" value="1"/>
</dbReference>
<dbReference type="Proteomes" id="UP001235849">
    <property type="component" value="Unassembled WGS sequence"/>
</dbReference>
<reference evidence="1 2" key="1">
    <citation type="submission" date="2023-01" db="EMBL/GenBank/DDBJ databases">
        <title>Novel diversity within Roseofilum (Cyanobacteria; Desertifilaceae) from marine benthic mats with descriptions of four novel species.</title>
        <authorList>
            <person name="Wang Y."/>
            <person name="Berthold D.E."/>
            <person name="Hu J."/>
            <person name="Lefler F.W."/>
            <person name="Laughinghouse H.D. IV."/>
        </authorList>
    </citation>
    <scope>NUCLEOTIDE SEQUENCE [LARGE SCALE GENOMIC DNA]</scope>
    <source>
        <strain evidence="1 2">BLCC-M114</strain>
    </source>
</reference>
<proteinExistence type="predicted"/>
<organism evidence="1 2">
    <name type="scientific">Roseofilum capinflatum BLCC-M114</name>
    <dbReference type="NCBI Taxonomy" id="3022440"/>
    <lineage>
        <taxon>Bacteria</taxon>
        <taxon>Bacillati</taxon>
        <taxon>Cyanobacteriota</taxon>
        <taxon>Cyanophyceae</taxon>
        <taxon>Desertifilales</taxon>
        <taxon>Desertifilaceae</taxon>
        <taxon>Roseofilum</taxon>
        <taxon>Roseofilum capinflatum</taxon>
    </lineage>
</organism>
<comment type="caution">
    <text evidence="1">The sequence shown here is derived from an EMBL/GenBank/DDBJ whole genome shotgun (WGS) entry which is preliminary data.</text>
</comment>
<dbReference type="InterPro" id="IPR014968">
    <property type="entry name" value="XisI"/>
</dbReference>
<evidence type="ECO:0000313" key="2">
    <source>
        <dbReference type="Proteomes" id="UP001235849"/>
    </source>
</evidence>
<accession>A0ABT7BBR1</accession>
<dbReference type="SUPFAM" id="SSF143847">
    <property type="entry name" value="XisI-like"/>
    <property type="match status" value="1"/>
</dbReference>
<dbReference type="Gene3D" id="3.30.310.110">
    <property type="entry name" value="XisI-like"/>
    <property type="match status" value="1"/>
</dbReference>
<dbReference type="InterPro" id="IPR035943">
    <property type="entry name" value="XisI-like_sf"/>
</dbReference>
<gene>
    <name evidence="1" type="ORF">PMG25_16715</name>
</gene>
<name>A0ABT7BBR1_9CYAN</name>
<dbReference type="RefSeq" id="WP_283768031.1">
    <property type="nucleotide sequence ID" value="NZ_JAQOSO010000087.1"/>
</dbReference>
<sequence length="66" mass="7901">MSHITAKTAVLEELHHYNTSRQEKDVFSEIILDKERDHYLLLDVGWKGKEYIYDPFIMSHCYSNQL</sequence>
<keyword evidence="2" id="KW-1185">Reference proteome</keyword>